<dbReference type="InterPro" id="IPR011009">
    <property type="entry name" value="Kinase-like_dom_sf"/>
</dbReference>
<dbReference type="PANTHER" id="PTHR43642:SF1">
    <property type="entry name" value="HYBRID SIGNAL TRANSDUCTION HISTIDINE KINASE G"/>
    <property type="match status" value="1"/>
</dbReference>
<dbReference type="InterPro" id="IPR000014">
    <property type="entry name" value="PAS"/>
</dbReference>
<feature type="domain" description="PAC" evidence="6">
    <location>
        <begin position="1591"/>
        <end position="1643"/>
    </location>
</feature>
<dbReference type="PANTHER" id="PTHR43642">
    <property type="entry name" value="HYBRID SIGNAL TRANSDUCTION HISTIDINE KINASE G"/>
    <property type="match status" value="1"/>
</dbReference>
<dbReference type="InterPro" id="IPR029016">
    <property type="entry name" value="GAF-like_dom_sf"/>
</dbReference>
<dbReference type="Gene3D" id="3.30.450.20">
    <property type="entry name" value="PAS domain"/>
    <property type="match status" value="1"/>
</dbReference>
<evidence type="ECO:0000256" key="2">
    <source>
        <dbReference type="ARBA" id="ARBA00012438"/>
    </source>
</evidence>
<dbReference type="SUPFAM" id="SSF55785">
    <property type="entry name" value="PYP-like sensor domain (PAS domain)"/>
    <property type="match status" value="1"/>
</dbReference>
<dbReference type="RefSeq" id="WP_244350617.1">
    <property type="nucleotide sequence ID" value="NZ_JAFIRA010000026.1"/>
</dbReference>
<evidence type="ECO:0000259" key="5">
    <source>
        <dbReference type="PROSITE" id="PS50112"/>
    </source>
</evidence>
<dbReference type="Proteomes" id="UP000830835">
    <property type="component" value="Unassembled WGS sequence"/>
</dbReference>
<evidence type="ECO:0000313" key="8">
    <source>
        <dbReference type="Proteomes" id="UP000830835"/>
    </source>
</evidence>
<dbReference type="Gene3D" id="1.10.287.130">
    <property type="match status" value="1"/>
</dbReference>
<feature type="domain" description="PAS" evidence="5">
    <location>
        <begin position="1512"/>
        <end position="1548"/>
    </location>
</feature>
<evidence type="ECO:0000313" key="7">
    <source>
        <dbReference type="EMBL" id="MCJ2543339.1"/>
    </source>
</evidence>
<dbReference type="Pfam" id="PF00989">
    <property type="entry name" value="PAS"/>
    <property type="match status" value="1"/>
</dbReference>
<dbReference type="SUPFAM" id="SSF56112">
    <property type="entry name" value="Protein kinase-like (PK-like)"/>
    <property type="match status" value="1"/>
</dbReference>
<feature type="coiled-coil region" evidence="3">
    <location>
        <begin position="1634"/>
        <end position="1679"/>
    </location>
</feature>
<dbReference type="EMBL" id="JAFIRA010000026">
    <property type="protein sequence ID" value="MCJ2543339.1"/>
    <property type="molecule type" value="Genomic_DNA"/>
</dbReference>
<dbReference type="SUPFAM" id="SSF55781">
    <property type="entry name" value="GAF domain-like"/>
    <property type="match status" value="1"/>
</dbReference>
<keyword evidence="3" id="KW-0175">Coiled coil</keyword>
<name>A0ABT0CC15_THEVL</name>
<evidence type="ECO:0000259" key="4">
    <source>
        <dbReference type="PROSITE" id="PS50011"/>
    </source>
</evidence>
<comment type="caution">
    <text evidence="7">The sequence shown here is derived from an EMBL/GenBank/DDBJ whole genome shotgun (WGS) entry which is preliminary data.</text>
</comment>
<dbReference type="NCBIfam" id="TIGR00229">
    <property type="entry name" value="sensory_box"/>
    <property type="match status" value="1"/>
</dbReference>
<dbReference type="InterPro" id="IPR003018">
    <property type="entry name" value="GAF"/>
</dbReference>
<feature type="domain" description="Protein kinase" evidence="4">
    <location>
        <begin position="7"/>
        <end position="274"/>
    </location>
</feature>
<dbReference type="InterPro" id="IPR013767">
    <property type="entry name" value="PAS_fold"/>
</dbReference>
<dbReference type="Gene3D" id="3.30.200.20">
    <property type="entry name" value="Phosphorylase Kinase, domain 1"/>
    <property type="match status" value="1"/>
</dbReference>
<gene>
    <name evidence="7" type="ORF">JX360_10545</name>
</gene>
<dbReference type="Pfam" id="PF13191">
    <property type="entry name" value="AAA_16"/>
    <property type="match status" value="1"/>
</dbReference>
<dbReference type="InterPro" id="IPR035965">
    <property type="entry name" value="PAS-like_dom_sf"/>
</dbReference>
<dbReference type="SUPFAM" id="SSF52540">
    <property type="entry name" value="P-loop containing nucleoside triphosphate hydrolases"/>
    <property type="match status" value="1"/>
</dbReference>
<evidence type="ECO:0000256" key="1">
    <source>
        <dbReference type="ARBA" id="ARBA00000085"/>
    </source>
</evidence>
<reference evidence="7" key="1">
    <citation type="submission" date="2021-02" db="EMBL/GenBank/DDBJ databases">
        <title>The CRISPR/cas machinery reduction and long-range gene transfer in the hot spring cyanobacterium Synechococcus.</title>
        <authorList>
            <person name="Dvorak P."/>
            <person name="Jahodarova E."/>
            <person name="Hasler P."/>
            <person name="Poulickova A."/>
        </authorList>
    </citation>
    <scope>NUCLEOTIDE SEQUENCE</scope>
    <source>
        <strain evidence="7">Rupite</strain>
    </source>
</reference>
<dbReference type="EC" id="2.7.13.3" evidence="2"/>
<dbReference type="CDD" id="cd00130">
    <property type="entry name" value="PAS"/>
    <property type="match status" value="1"/>
</dbReference>
<dbReference type="InterPro" id="IPR027417">
    <property type="entry name" value="P-loop_NTPase"/>
</dbReference>
<dbReference type="CDD" id="cd00082">
    <property type="entry name" value="HisKA"/>
    <property type="match status" value="1"/>
</dbReference>
<dbReference type="Pfam" id="PF01590">
    <property type="entry name" value="GAF"/>
    <property type="match status" value="1"/>
</dbReference>
<accession>A0ABT0CC15</accession>
<dbReference type="Gene3D" id="3.40.50.300">
    <property type="entry name" value="P-loop containing nucleotide triphosphate hydrolases"/>
    <property type="match status" value="1"/>
</dbReference>
<dbReference type="PROSITE" id="PS50011">
    <property type="entry name" value="PROTEIN_KINASE_DOM"/>
    <property type="match status" value="1"/>
</dbReference>
<evidence type="ECO:0000259" key="6">
    <source>
        <dbReference type="PROSITE" id="PS50113"/>
    </source>
</evidence>
<dbReference type="InterPro" id="IPR000700">
    <property type="entry name" value="PAS-assoc_C"/>
</dbReference>
<dbReference type="InterPro" id="IPR000719">
    <property type="entry name" value="Prot_kinase_dom"/>
</dbReference>
<dbReference type="SMART" id="SM00065">
    <property type="entry name" value="GAF"/>
    <property type="match status" value="1"/>
</dbReference>
<dbReference type="PROSITE" id="PS50112">
    <property type="entry name" value="PAS"/>
    <property type="match status" value="1"/>
</dbReference>
<dbReference type="PROSITE" id="PS50113">
    <property type="entry name" value="PAC"/>
    <property type="match status" value="1"/>
</dbReference>
<dbReference type="InterPro" id="IPR003661">
    <property type="entry name" value="HisK_dim/P_dom"/>
</dbReference>
<proteinExistence type="predicted"/>
<dbReference type="Gene3D" id="3.30.450.40">
    <property type="match status" value="1"/>
</dbReference>
<sequence>MFTLSGYRITEKLYEGAQSLVYRSIRQSDGLPVVLKVLKEADPTPERVAWFRREYDLLRHLDLPGIAKVYGLEQDQRRLLMVLEDFGGESLARLGLAGHLDLEQFLELALSIAEILAEIHAAQVIHKDLNPANILLNPNTGAVKIIDFGISTQLSREILPFQDPKVLEGTLPYLSPEQTGRMNRAVDYRSDFYALGVTFYELLAGHLPFASQDPLELIHSHIALSPPPLSQIRPEVSQPVADLVNKLMAKNAEDRYLSAAGLAADLRRCLEQWCSQGEIKPFPLGQAERQAQLVFPQKLYGREREYQELLAGFERASQGSLELMLVGGYAGVGKSALIHELHRPITARRGCFVAGKYEQYKRDIPYFAIAQAFGGWCEQVLVASDSELQGWQERLGSALGQNAQVLIDVIPALQVILGSQPPVPSVGSREAQNRFHFLFGQFLRAIAQPQRPLVVFLDDLQWADAASLQLLQALLRDPELRHLYLIGAYRDNEILSGTGDAVHPLALTIEGLRHGTLHQIHLDNLKHQDLMAWLADTLSLATERCASLATLIEAKTQGNAFFATEFLKTLAAEQLLRFQSGEWVWDTTQIAAKGITDNVVDLMASKIGGLPARARQALQLAACVGTSFDLRLLANLASTDSGSPLTLAHLWDDLRPALQEGLVFPLDGRYRLLETAASYAHGTLAGTDQDDWPASQLDIQLKFRHDRIQQAAYSLLSDAEKGSQHWQIGQWLLAQATPTEEHLFEFEIVPQLNAGRTQVQEDASRWQLIQLNLQAGQQAKQKNAYASAARYLQVGLDLLPPQAWEQNRALVWELHLAALEVGYLNTDFAAAEHLANRLLAHCQTPLEQARIDEIKILSTIAQNQMVEALDLGLAALERLGIPLRADPPVVEAPEELLHLPEMQDPQYLAAMRILVMLHSPAYIARPQVLGQLVFTTVQLCLDQGNSYLAPFAYAYYGLLLCGIFEDLALGYRFGQIAQDLLERFSFPSDSAAPVQPPPALPTPGRSPIQCKVEVLLNACIRHWRDPAPTVTQDLQRAITTGLEVGDLEWATTAVSTWHANITLCGEPLGSIRGHQVAYKELLHNLKQDFYANYCKIWEQFVLNLHQPDPDGDPAQLRGVAFDETAMVPFFQATQNYTSLYGYHLAACMLAYLFHREEQALDHAQQAATYQLSAASLMISSQIPFYEALALCRLRPQQAEDQRGAYQERFQTHLQKLRFWASHAPTNYQHKVDLLEAEWARQQGSLETAMLAYRRAIQGAKQGGFLHEEALAYELAAEFYLEQDFEEIAYTYFRLAHHTYRRWQAPAKALDLEQRYPLAFLEGSDQPVSITRILSTSGGTPTSRLDLASVLKAAQALSQEIELDKLLTTLMQILIENAGAQQAVLLLNQGASDPGAQGEELRLVAQTPAEFSGIPLPESVLNYVQRTQASLVLADAAKEGGFATDPSIQHRQVRSILCAPLLNQGQLVGLVYLENNLTAAAFTPARLEVVQLLSGQAAIAISNAQLYAEVKESQNHLAQILEAMPVGVTVYDPQGIPYYANRRATELLGGPVLQTTAVEDLSHQYQVYKAGTTEPYPVQDLPLVRAFQGQASSVEDMEIHPEGQVIPLECWGSPIYNQQGQVIYGVVAFQDITQRKQAEQLMAEYSRTLEAQVRERTQALSQALEELKATQQELIQSEKMAALGQLVANIAHEINTPLGAIRASIGNITTALERSLRSLPLLFQQLSPERQTDFLALVQSCSQTSMALSPRQERQLRRALVEALENMQLGSLDLHALASLLVEIGITEQPQRWQTLLRDPLREHILETARDLSSQMRNGHNISLAIERVSKIVFALRSYARFSSTGEKSRAALTEGLEVVLTTTTCSNRGLKSFVTSSLCRRSSVTPTS</sequence>
<dbReference type="InterPro" id="IPR053159">
    <property type="entry name" value="Hybrid_Histidine_Kinase"/>
</dbReference>
<dbReference type="Pfam" id="PF00069">
    <property type="entry name" value="Pkinase"/>
    <property type="match status" value="1"/>
</dbReference>
<dbReference type="CDD" id="cd14014">
    <property type="entry name" value="STKc_PknB_like"/>
    <property type="match status" value="1"/>
</dbReference>
<evidence type="ECO:0000256" key="3">
    <source>
        <dbReference type="SAM" id="Coils"/>
    </source>
</evidence>
<protein>
    <recommendedName>
        <fullName evidence="2">histidine kinase</fullName>
        <ecNumber evidence="2">2.7.13.3</ecNumber>
    </recommendedName>
</protein>
<dbReference type="InterPro" id="IPR036097">
    <property type="entry name" value="HisK_dim/P_sf"/>
</dbReference>
<organism evidence="7 8">
    <name type="scientific">Thermostichus vulcanus str. 'Rupite'</name>
    <dbReference type="NCBI Taxonomy" id="2813851"/>
    <lineage>
        <taxon>Bacteria</taxon>
        <taxon>Bacillati</taxon>
        <taxon>Cyanobacteriota</taxon>
        <taxon>Cyanophyceae</taxon>
        <taxon>Thermostichales</taxon>
        <taxon>Thermostichaceae</taxon>
        <taxon>Thermostichus</taxon>
    </lineage>
</organism>
<keyword evidence="8" id="KW-1185">Reference proteome</keyword>
<dbReference type="SUPFAM" id="SSF47384">
    <property type="entry name" value="Homodimeric domain of signal transducing histidine kinase"/>
    <property type="match status" value="1"/>
</dbReference>
<dbReference type="Gene3D" id="1.10.510.10">
    <property type="entry name" value="Transferase(Phosphotransferase) domain 1"/>
    <property type="match status" value="1"/>
</dbReference>
<dbReference type="InterPro" id="IPR041664">
    <property type="entry name" value="AAA_16"/>
</dbReference>
<comment type="catalytic activity">
    <reaction evidence="1">
        <text>ATP + protein L-histidine = ADP + protein N-phospho-L-histidine.</text>
        <dbReference type="EC" id="2.7.13.3"/>
    </reaction>
</comment>